<feature type="transmembrane region" description="Helical" evidence="1">
    <location>
        <begin position="236"/>
        <end position="257"/>
    </location>
</feature>
<keyword evidence="1" id="KW-1133">Transmembrane helix</keyword>
<dbReference type="Proteomes" id="UP000698059">
    <property type="component" value="Unassembled WGS sequence"/>
</dbReference>
<keyword evidence="3" id="KW-1185">Reference proteome</keyword>
<evidence type="ECO:0000313" key="2">
    <source>
        <dbReference type="EMBL" id="MBM7479068.1"/>
    </source>
</evidence>
<keyword evidence="1" id="KW-0472">Membrane</keyword>
<reference evidence="2 3" key="1">
    <citation type="submission" date="2021-01" db="EMBL/GenBank/DDBJ databases">
        <title>Sequencing the genomes of 1000 actinobacteria strains.</title>
        <authorList>
            <person name="Klenk H.-P."/>
        </authorList>
    </citation>
    <scope>NUCLEOTIDE SEQUENCE [LARGE SCALE GENOMIC DNA]</scope>
    <source>
        <strain evidence="2 3">DSM 46000</strain>
    </source>
</reference>
<comment type="caution">
    <text evidence="2">The sequence shown here is derived from an EMBL/GenBank/DDBJ whole genome shotgun (WGS) entry which is preliminary data.</text>
</comment>
<evidence type="ECO:0000313" key="3">
    <source>
        <dbReference type="Proteomes" id="UP000698059"/>
    </source>
</evidence>
<name>A0ABS2LF65_9CELL</name>
<feature type="transmembrane region" description="Helical" evidence="1">
    <location>
        <begin position="117"/>
        <end position="140"/>
    </location>
</feature>
<organism evidence="2 3">
    <name type="scientific">Oerskovia jenensis</name>
    <dbReference type="NCBI Taxonomy" id="162169"/>
    <lineage>
        <taxon>Bacteria</taxon>
        <taxon>Bacillati</taxon>
        <taxon>Actinomycetota</taxon>
        <taxon>Actinomycetes</taxon>
        <taxon>Micrococcales</taxon>
        <taxon>Cellulomonadaceae</taxon>
        <taxon>Oerskovia</taxon>
    </lineage>
</organism>
<feature type="transmembrane region" description="Helical" evidence="1">
    <location>
        <begin position="36"/>
        <end position="55"/>
    </location>
</feature>
<feature type="transmembrane region" description="Helical" evidence="1">
    <location>
        <begin position="191"/>
        <end position="210"/>
    </location>
</feature>
<dbReference type="RefSeq" id="WP_205307058.1">
    <property type="nucleotide sequence ID" value="NZ_BAAAVF010000009.1"/>
</dbReference>
<gene>
    <name evidence="2" type="ORF">JOD49_001988</name>
</gene>
<accession>A0ABS2LF65</accession>
<sequence length="262" mass="26365">MSTTVPAAMQAPSGGGRLAGAVASEWTKLRSVRSTWWALVGAAALAAVMVPVVGFTLANNTSQPGGPPAIPVGEVVGLGATVVQFVVAILAILAITDEYSAGTIHPTFQAVPLRGRLLGAKAIVVAAVTLPAGVVLGVIITTLADYSLGDKGIAPDGGLVRMALAISLEFTLVSLLALGVAVLVRRTAGALTIVFVVLIGIPAAADLLSLDDLAELLPARAGSQLISGATEPYGPLAGALLLATWVVAVDVAAWLTLRTRDA</sequence>
<feature type="transmembrane region" description="Helical" evidence="1">
    <location>
        <begin position="75"/>
        <end position="96"/>
    </location>
</feature>
<evidence type="ECO:0000256" key="1">
    <source>
        <dbReference type="SAM" id="Phobius"/>
    </source>
</evidence>
<dbReference type="Pfam" id="PF12730">
    <property type="entry name" value="ABC2_membrane_4"/>
    <property type="match status" value="1"/>
</dbReference>
<proteinExistence type="predicted"/>
<keyword evidence="1" id="KW-0812">Transmembrane</keyword>
<feature type="transmembrane region" description="Helical" evidence="1">
    <location>
        <begin position="160"/>
        <end position="184"/>
    </location>
</feature>
<evidence type="ECO:0008006" key="4">
    <source>
        <dbReference type="Google" id="ProtNLM"/>
    </source>
</evidence>
<dbReference type="EMBL" id="JAFBBO010000001">
    <property type="protein sequence ID" value="MBM7479068.1"/>
    <property type="molecule type" value="Genomic_DNA"/>
</dbReference>
<protein>
    <recommendedName>
        <fullName evidence="4">ABC-2 type transport system permease protein</fullName>
    </recommendedName>
</protein>